<dbReference type="InterPro" id="IPR025359">
    <property type="entry name" value="SduA_C"/>
</dbReference>
<feature type="domain" description="Shedu protein SduA C-terminal" evidence="1">
    <location>
        <begin position="175"/>
        <end position="321"/>
    </location>
</feature>
<evidence type="ECO:0000259" key="1">
    <source>
        <dbReference type="Pfam" id="PF14082"/>
    </source>
</evidence>
<evidence type="ECO:0000313" key="3">
    <source>
        <dbReference type="Proteomes" id="UP001500729"/>
    </source>
</evidence>
<comment type="caution">
    <text evidence="2">The sequence shown here is derived from an EMBL/GenBank/DDBJ whole genome shotgun (WGS) entry which is preliminary data.</text>
</comment>
<accession>A0ABN1D3H1</accession>
<dbReference type="Proteomes" id="UP001500729">
    <property type="component" value="Unassembled WGS sequence"/>
</dbReference>
<evidence type="ECO:0000313" key="2">
    <source>
        <dbReference type="EMBL" id="GAA0532638.1"/>
    </source>
</evidence>
<keyword evidence="3" id="KW-1185">Reference proteome</keyword>
<proteinExistence type="predicted"/>
<dbReference type="EMBL" id="BAAAGS010000021">
    <property type="protein sequence ID" value="GAA0532638.1"/>
    <property type="molecule type" value="Genomic_DNA"/>
</dbReference>
<organism evidence="2 3">
    <name type="scientific">Saccharopolyspora erythraea</name>
    <name type="common">Streptomyces erythraeus</name>
    <dbReference type="NCBI Taxonomy" id="1836"/>
    <lineage>
        <taxon>Bacteria</taxon>
        <taxon>Bacillati</taxon>
        <taxon>Actinomycetota</taxon>
        <taxon>Actinomycetes</taxon>
        <taxon>Pseudonocardiales</taxon>
        <taxon>Pseudonocardiaceae</taxon>
        <taxon>Saccharopolyspora</taxon>
    </lineage>
</organism>
<dbReference type="Pfam" id="PF14082">
    <property type="entry name" value="SduA_C"/>
    <property type="match status" value="1"/>
</dbReference>
<sequence>MGDDIFDRRQAAAESLSYSDPITLRAGSRTHFELIPRYITRSESRIEVSLKVRYWKKNDSGLQVGYPVDFTLNNDEFLQLREELQKIAAISSQPENGRYFVFRADEDGDSERSIDVHTLGNLIRKISQDDGSLKRLAADPDGEHLIRSIQLSARSADLRQALEDLNRMLDASADHPESDFQRWMERHAWALGDEYRSLDEVRSIGNRESVDMMLENSLDGLRDIVELKTPRMEPIIWDSSHKSWYWSSDSSKAIGQCHRYLDKLHESAKKGMDDYENIVAYYPRATIVIGRSQGKDLNWFKGLRGLNARLHSIQVITYDQMAARAKRRLDILEKDQSSREGSE</sequence>
<name>A0ABN1D3H1_SACER</name>
<gene>
    <name evidence="2" type="ORF">GCM10009533_34670</name>
</gene>
<protein>
    <recommendedName>
        <fullName evidence="1">Shedu protein SduA C-terminal domain-containing protein</fullName>
    </recommendedName>
</protein>
<reference evidence="2 3" key="1">
    <citation type="journal article" date="2019" name="Int. J. Syst. Evol. Microbiol.">
        <title>The Global Catalogue of Microorganisms (GCM) 10K type strain sequencing project: providing services to taxonomists for standard genome sequencing and annotation.</title>
        <authorList>
            <consortium name="The Broad Institute Genomics Platform"/>
            <consortium name="The Broad Institute Genome Sequencing Center for Infectious Disease"/>
            <person name="Wu L."/>
            <person name="Ma J."/>
        </authorList>
    </citation>
    <scope>NUCLEOTIDE SEQUENCE [LARGE SCALE GENOMIC DNA]</scope>
    <source>
        <strain evidence="2 3">JCM 10303</strain>
    </source>
</reference>